<reference evidence="1 2" key="1">
    <citation type="submission" date="2018-06" db="EMBL/GenBank/DDBJ databases">
        <authorList>
            <consortium name="Pathogen Informatics"/>
            <person name="Doyle S."/>
        </authorList>
    </citation>
    <scope>NUCLEOTIDE SEQUENCE [LARGE SCALE GENOMIC DNA]</scope>
    <source>
        <strain evidence="1 2">NCTC8261</strain>
    </source>
</reference>
<sequence>MVNQDDRIYQADLGKETESKVQAITRFAPDAQWQVAE</sequence>
<name>A0A379X0S8_SALET</name>
<gene>
    <name evidence="1" type="primary">SBOV01131_2</name>
    <name evidence="1" type="ORF">NCTC8261_05965</name>
</gene>
<dbReference type="Proteomes" id="UP000254712">
    <property type="component" value="Unassembled WGS sequence"/>
</dbReference>
<dbReference type="AlphaFoldDB" id="A0A379X0S8"/>
<organism evidence="1 2">
    <name type="scientific">Salmonella enterica I</name>
    <dbReference type="NCBI Taxonomy" id="59201"/>
    <lineage>
        <taxon>Bacteria</taxon>
        <taxon>Pseudomonadati</taxon>
        <taxon>Pseudomonadota</taxon>
        <taxon>Gammaproteobacteria</taxon>
        <taxon>Enterobacterales</taxon>
        <taxon>Enterobacteriaceae</taxon>
        <taxon>Salmonella</taxon>
    </lineage>
</organism>
<dbReference type="InterPro" id="IPR021556">
    <property type="entry name" value="DUF2950"/>
</dbReference>
<dbReference type="Pfam" id="PF11453">
    <property type="entry name" value="DUF2950"/>
    <property type="match status" value="1"/>
</dbReference>
<dbReference type="EMBL" id="UGXT01000002">
    <property type="protein sequence ID" value="SUH39601.1"/>
    <property type="molecule type" value="Genomic_DNA"/>
</dbReference>
<evidence type="ECO:0000313" key="2">
    <source>
        <dbReference type="Proteomes" id="UP000254712"/>
    </source>
</evidence>
<accession>A0A379X0S8</accession>
<evidence type="ECO:0000313" key="1">
    <source>
        <dbReference type="EMBL" id="SUH39601.1"/>
    </source>
</evidence>
<proteinExistence type="predicted"/>
<protein>
    <submittedName>
        <fullName evidence="1">Probable secreted protein</fullName>
    </submittedName>
</protein>